<evidence type="ECO:0000313" key="3">
    <source>
        <dbReference type="Proteomes" id="UP000278149"/>
    </source>
</evidence>
<comment type="caution">
    <text evidence="2">The sequence shown here is derived from an EMBL/GenBank/DDBJ whole genome shotgun (WGS) entry which is preliminary data.</text>
</comment>
<protein>
    <submittedName>
        <fullName evidence="2">Uncharacterized protein</fullName>
    </submittedName>
</protein>
<proteinExistence type="predicted"/>
<keyword evidence="1" id="KW-0812">Transmembrane</keyword>
<reference evidence="2 3" key="1">
    <citation type="submission" date="2018-10" db="EMBL/GenBank/DDBJ databases">
        <title>Co-occurring genomic capacity for anaerobic methane metabolism and dissimilatory sulfite reduction discovered in the Korarchaeota.</title>
        <authorList>
            <person name="Mckay L.J."/>
            <person name="Dlakic M."/>
            <person name="Fields M.W."/>
            <person name="Delmont T.O."/>
            <person name="Eren A.M."/>
            <person name="Jay Z.J."/>
            <person name="Klingelsmith K.B."/>
            <person name="Rusch D.B."/>
            <person name="Inskeep W.P."/>
        </authorList>
    </citation>
    <scope>NUCLEOTIDE SEQUENCE [LARGE SCALE GENOMIC DNA]</scope>
    <source>
        <strain evidence="2 3">WS</strain>
    </source>
</reference>
<dbReference type="Proteomes" id="UP000278149">
    <property type="component" value="Unassembled WGS sequence"/>
</dbReference>
<feature type="transmembrane region" description="Helical" evidence="1">
    <location>
        <begin position="84"/>
        <end position="109"/>
    </location>
</feature>
<gene>
    <name evidence="2" type="ORF">D9Q81_05565</name>
</gene>
<feature type="transmembrane region" description="Helical" evidence="1">
    <location>
        <begin position="44"/>
        <end position="63"/>
    </location>
</feature>
<evidence type="ECO:0000313" key="2">
    <source>
        <dbReference type="EMBL" id="RSN68636.1"/>
    </source>
</evidence>
<dbReference type="EMBL" id="RCOR01000026">
    <property type="protein sequence ID" value="RSN68636.1"/>
    <property type="molecule type" value="Genomic_DNA"/>
</dbReference>
<name>A0A3R9Q8Y8_9CREN</name>
<sequence>MLLEYAISSSTILLSYALFTRYNIRNVVPYPVIGAIYAVDRPAFFVMFLICFLISLIFGEFLFKRFLIYGMRIFHAQLLIATTLMLPYSLASSDPLSLVLAMLSGQMAYDTHSSRDQVKTASLFLAIFLLSYMIYWIFRWLS</sequence>
<keyword evidence="1" id="KW-0472">Membrane</keyword>
<feature type="transmembrane region" description="Helical" evidence="1">
    <location>
        <begin position="5"/>
        <end position="24"/>
    </location>
</feature>
<dbReference type="AlphaFoldDB" id="A0A3R9Q8Y8"/>
<feature type="transmembrane region" description="Helical" evidence="1">
    <location>
        <begin position="121"/>
        <end position="138"/>
    </location>
</feature>
<evidence type="ECO:0000256" key="1">
    <source>
        <dbReference type="SAM" id="Phobius"/>
    </source>
</evidence>
<dbReference type="RefSeq" id="WP_125741880.1">
    <property type="nucleotide sequence ID" value="NZ_RCOR01000026.1"/>
</dbReference>
<accession>A0A3R9Q8Y8</accession>
<organism evidence="2 3">
    <name type="scientific">Candidatus Korarchaeum cryptofilum</name>
    <dbReference type="NCBI Taxonomy" id="498846"/>
    <lineage>
        <taxon>Archaea</taxon>
        <taxon>Thermoproteota</taxon>
        <taxon>Candidatus Korarchaeia</taxon>
        <taxon>Candidatus Korarchaeales</taxon>
        <taxon>Candidatus Korarchaeaceae</taxon>
        <taxon>Candidatus Korarchaeum</taxon>
    </lineage>
</organism>
<keyword evidence="1" id="KW-1133">Transmembrane helix</keyword>